<evidence type="ECO:0000313" key="11">
    <source>
        <dbReference type="Proteomes" id="UP001501480"/>
    </source>
</evidence>
<sequence>MTDVTTGAERAPETAPPLSREHLLVIVTLIVATFVVILNETVMSVAIPVLQTELGVLPSTGQWLTTAFLLTMGVVIPLTGFLIQRVPSRTLFVAAMSLFTAGTLLAFVAPGFEVLVTARVIQASGTAIMLPLLITTILTVVPPARRGAMMGNVSLVIAVAPALGPTMSGLIIDSLGWRWIFGIVAPIAILTLVAGARRMVSVADATDVKIDLLSVPLAILGFGGLVYALVAVGKSADSTSSIPLGVPAGIGAVAMVVFVLRQIALARHERALLDLRVFASRQFTIATTALVLGMMTMFGTFILLPYFAQQVLEYGPTRTGLLSLPGGLLMGLAGPVVGRIYDRHGTRVLVLPGTLLVSAGIWSLTGIDAQTPMWWLLAANTLILGGLAMAFTPLMTAGLGSVPADRYSHGSAVVSTLQQVAGAAGTALLVSVMTVVAAGAAGRGITDAEGIAEGVQTAFTVAGVLSFVLIAVAVWVRKPADSTAAH</sequence>
<feature type="domain" description="Major facilitator superfamily (MFS) profile" evidence="9">
    <location>
        <begin position="25"/>
        <end position="481"/>
    </location>
</feature>
<protein>
    <submittedName>
        <fullName evidence="10">DHA2 family efflux MFS transporter permease subunit</fullName>
    </submittedName>
</protein>
<dbReference type="PRINTS" id="PR01036">
    <property type="entry name" value="TCRTETB"/>
</dbReference>
<comment type="caution">
    <text evidence="10">The sequence shown here is derived from an EMBL/GenBank/DDBJ whole genome shotgun (WGS) entry which is preliminary data.</text>
</comment>
<accession>A0ABN2W7U6</accession>
<dbReference type="EMBL" id="BAAAPY010000016">
    <property type="protein sequence ID" value="GAA2085535.1"/>
    <property type="molecule type" value="Genomic_DNA"/>
</dbReference>
<gene>
    <name evidence="10" type="ORF">GCM10009821_28960</name>
</gene>
<keyword evidence="6 8" id="KW-1133">Transmembrane helix</keyword>
<evidence type="ECO:0000256" key="1">
    <source>
        <dbReference type="ARBA" id="ARBA00004651"/>
    </source>
</evidence>
<keyword evidence="7 8" id="KW-0472">Membrane</keyword>
<dbReference type="InterPro" id="IPR011701">
    <property type="entry name" value="MFS"/>
</dbReference>
<evidence type="ECO:0000256" key="8">
    <source>
        <dbReference type="SAM" id="Phobius"/>
    </source>
</evidence>
<feature type="transmembrane region" description="Helical" evidence="8">
    <location>
        <begin position="420"/>
        <end position="442"/>
    </location>
</feature>
<dbReference type="InterPro" id="IPR004638">
    <property type="entry name" value="EmrB-like"/>
</dbReference>
<feature type="transmembrane region" description="Helical" evidence="8">
    <location>
        <begin position="212"/>
        <end position="232"/>
    </location>
</feature>
<feature type="transmembrane region" description="Helical" evidence="8">
    <location>
        <begin position="90"/>
        <end position="109"/>
    </location>
</feature>
<keyword evidence="11" id="KW-1185">Reference proteome</keyword>
<reference evidence="10 11" key="1">
    <citation type="journal article" date="2019" name="Int. J. Syst. Evol. Microbiol.">
        <title>The Global Catalogue of Microorganisms (GCM) 10K type strain sequencing project: providing services to taxonomists for standard genome sequencing and annotation.</title>
        <authorList>
            <consortium name="The Broad Institute Genomics Platform"/>
            <consortium name="The Broad Institute Genome Sequencing Center for Infectious Disease"/>
            <person name="Wu L."/>
            <person name="Ma J."/>
        </authorList>
    </citation>
    <scope>NUCLEOTIDE SEQUENCE [LARGE SCALE GENOMIC DNA]</scope>
    <source>
        <strain evidence="10 11">JCM 15749</strain>
    </source>
</reference>
<dbReference type="PANTHER" id="PTHR42718:SF9">
    <property type="entry name" value="MAJOR FACILITATOR SUPERFAMILY MULTIDRUG TRANSPORTER MFSC"/>
    <property type="match status" value="1"/>
</dbReference>
<comment type="subcellular location">
    <subcellularLocation>
        <location evidence="1">Cell membrane</location>
        <topology evidence="1">Multi-pass membrane protein</topology>
    </subcellularLocation>
</comment>
<feature type="transmembrane region" description="Helical" evidence="8">
    <location>
        <begin position="454"/>
        <end position="476"/>
    </location>
</feature>
<feature type="transmembrane region" description="Helical" evidence="8">
    <location>
        <begin position="62"/>
        <end position="83"/>
    </location>
</feature>
<evidence type="ECO:0000256" key="3">
    <source>
        <dbReference type="ARBA" id="ARBA00022448"/>
    </source>
</evidence>
<dbReference type="CDD" id="cd17503">
    <property type="entry name" value="MFS_LmrB_MDR_like"/>
    <property type="match status" value="1"/>
</dbReference>
<dbReference type="PANTHER" id="PTHR42718">
    <property type="entry name" value="MAJOR FACILITATOR SUPERFAMILY MULTIDRUG TRANSPORTER MFSC"/>
    <property type="match status" value="1"/>
</dbReference>
<dbReference type="SUPFAM" id="SSF103473">
    <property type="entry name" value="MFS general substrate transporter"/>
    <property type="match status" value="1"/>
</dbReference>
<evidence type="ECO:0000256" key="2">
    <source>
        <dbReference type="ARBA" id="ARBA00008537"/>
    </source>
</evidence>
<dbReference type="Gene3D" id="1.20.1250.20">
    <property type="entry name" value="MFS general substrate transporter like domains"/>
    <property type="match status" value="1"/>
</dbReference>
<evidence type="ECO:0000256" key="7">
    <source>
        <dbReference type="ARBA" id="ARBA00023136"/>
    </source>
</evidence>
<dbReference type="InterPro" id="IPR020846">
    <property type="entry name" value="MFS_dom"/>
</dbReference>
<evidence type="ECO:0000259" key="9">
    <source>
        <dbReference type="PROSITE" id="PS50850"/>
    </source>
</evidence>
<feature type="transmembrane region" description="Helical" evidence="8">
    <location>
        <begin position="244"/>
        <end position="264"/>
    </location>
</feature>
<keyword evidence="3" id="KW-0813">Transport</keyword>
<keyword evidence="5 8" id="KW-0812">Transmembrane</keyword>
<feature type="transmembrane region" description="Helical" evidence="8">
    <location>
        <begin position="373"/>
        <end position="399"/>
    </location>
</feature>
<evidence type="ECO:0000256" key="5">
    <source>
        <dbReference type="ARBA" id="ARBA00022692"/>
    </source>
</evidence>
<evidence type="ECO:0000256" key="4">
    <source>
        <dbReference type="ARBA" id="ARBA00022475"/>
    </source>
</evidence>
<comment type="similarity">
    <text evidence="2">Belongs to the major facilitator superfamily. EmrB family.</text>
</comment>
<organism evidence="10 11">
    <name type="scientific">Aeromicrobium halocynthiae</name>
    <dbReference type="NCBI Taxonomy" id="560557"/>
    <lineage>
        <taxon>Bacteria</taxon>
        <taxon>Bacillati</taxon>
        <taxon>Actinomycetota</taxon>
        <taxon>Actinomycetes</taxon>
        <taxon>Propionibacteriales</taxon>
        <taxon>Nocardioidaceae</taxon>
        <taxon>Aeromicrobium</taxon>
    </lineage>
</organism>
<dbReference type="PROSITE" id="PS50850">
    <property type="entry name" value="MFS"/>
    <property type="match status" value="1"/>
</dbReference>
<dbReference type="Gene3D" id="1.20.1720.10">
    <property type="entry name" value="Multidrug resistance protein D"/>
    <property type="match status" value="1"/>
</dbReference>
<feature type="transmembrane region" description="Helical" evidence="8">
    <location>
        <begin position="121"/>
        <end position="141"/>
    </location>
</feature>
<evidence type="ECO:0000256" key="6">
    <source>
        <dbReference type="ARBA" id="ARBA00022989"/>
    </source>
</evidence>
<dbReference type="NCBIfam" id="TIGR00711">
    <property type="entry name" value="efflux_EmrB"/>
    <property type="match status" value="1"/>
</dbReference>
<feature type="transmembrane region" description="Helical" evidence="8">
    <location>
        <begin position="285"/>
        <end position="308"/>
    </location>
</feature>
<feature type="transmembrane region" description="Helical" evidence="8">
    <location>
        <begin position="23"/>
        <end position="50"/>
    </location>
</feature>
<dbReference type="InterPro" id="IPR036259">
    <property type="entry name" value="MFS_trans_sf"/>
</dbReference>
<keyword evidence="4" id="KW-1003">Cell membrane</keyword>
<feature type="transmembrane region" description="Helical" evidence="8">
    <location>
        <begin position="153"/>
        <end position="172"/>
    </location>
</feature>
<dbReference type="Proteomes" id="UP001501480">
    <property type="component" value="Unassembled WGS sequence"/>
</dbReference>
<dbReference type="RefSeq" id="WP_344330167.1">
    <property type="nucleotide sequence ID" value="NZ_BAAAPY010000016.1"/>
</dbReference>
<evidence type="ECO:0000313" key="10">
    <source>
        <dbReference type="EMBL" id="GAA2085535.1"/>
    </source>
</evidence>
<dbReference type="Pfam" id="PF07690">
    <property type="entry name" value="MFS_1"/>
    <property type="match status" value="1"/>
</dbReference>
<feature type="transmembrane region" description="Helical" evidence="8">
    <location>
        <begin position="320"/>
        <end position="341"/>
    </location>
</feature>
<proteinExistence type="inferred from homology"/>
<feature type="transmembrane region" description="Helical" evidence="8">
    <location>
        <begin position="348"/>
        <end position="367"/>
    </location>
</feature>
<feature type="transmembrane region" description="Helical" evidence="8">
    <location>
        <begin position="178"/>
        <end position="200"/>
    </location>
</feature>
<name>A0ABN2W7U6_9ACTN</name>